<evidence type="ECO:0000256" key="5">
    <source>
        <dbReference type="ARBA" id="ARBA00022729"/>
    </source>
</evidence>
<evidence type="ECO:0000313" key="9">
    <source>
        <dbReference type="Proteomes" id="UP001331761"/>
    </source>
</evidence>
<dbReference type="EMBL" id="WIXE01002023">
    <property type="protein sequence ID" value="KAK5985181.1"/>
    <property type="molecule type" value="Genomic_DNA"/>
</dbReference>
<evidence type="ECO:0000256" key="2">
    <source>
        <dbReference type="ARBA" id="ARBA00012544"/>
    </source>
</evidence>
<dbReference type="GO" id="GO:0015020">
    <property type="term" value="F:glucuronosyltransferase activity"/>
    <property type="evidence" value="ECO:0007669"/>
    <property type="project" value="UniProtKB-EC"/>
</dbReference>
<keyword evidence="7" id="KW-0812">Transmembrane</keyword>
<gene>
    <name evidence="8" type="ORF">GCK32_017091</name>
</gene>
<evidence type="ECO:0000256" key="4">
    <source>
        <dbReference type="ARBA" id="ARBA00022679"/>
    </source>
</evidence>
<comment type="similarity">
    <text evidence="1">Belongs to the UDP-glycosyltransferase family.</text>
</comment>
<evidence type="ECO:0000256" key="6">
    <source>
        <dbReference type="ARBA" id="ARBA00047475"/>
    </source>
</evidence>
<dbReference type="EC" id="2.4.1.17" evidence="2"/>
<proteinExistence type="inferred from homology"/>
<sequence>MVTIPLFGDQFLNAKNIQRRGLAVLIERNELNRDTLVAALREMLCPESTYARKAAKVARHLRGRAAAARAELSHWVKLVAEEGQMDHLMMRARDLSFVQYHCLDIIAYLLDMLLLALLCAVVSLVLPLNVLIWNPTVGHSHVRFLSNIADILINDGHNVTIVSPLVDPDVSVNGLHPAVLHLPYQSKYTRNIEDNDFAKLDIKGTSLWDVPPKEGRSTSVQDIALFMTTLKNVYRGMSNQLR</sequence>
<keyword evidence="7" id="KW-1133">Transmembrane helix</keyword>
<keyword evidence="9" id="KW-1185">Reference proteome</keyword>
<comment type="caution">
    <text evidence="8">The sequence shown here is derived from an EMBL/GenBank/DDBJ whole genome shotgun (WGS) entry which is preliminary data.</text>
</comment>
<dbReference type="Proteomes" id="UP001331761">
    <property type="component" value="Unassembled WGS sequence"/>
</dbReference>
<dbReference type="InterPro" id="IPR002213">
    <property type="entry name" value="UDP_glucos_trans"/>
</dbReference>
<comment type="catalytic activity">
    <reaction evidence="6">
        <text>glucuronate acceptor + UDP-alpha-D-glucuronate = acceptor beta-D-glucuronoside + UDP + H(+)</text>
        <dbReference type="Rhea" id="RHEA:21032"/>
        <dbReference type="ChEBI" id="CHEBI:15378"/>
        <dbReference type="ChEBI" id="CHEBI:58052"/>
        <dbReference type="ChEBI" id="CHEBI:58223"/>
        <dbReference type="ChEBI" id="CHEBI:132367"/>
        <dbReference type="ChEBI" id="CHEBI:132368"/>
        <dbReference type="EC" id="2.4.1.17"/>
    </reaction>
</comment>
<evidence type="ECO:0000256" key="3">
    <source>
        <dbReference type="ARBA" id="ARBA00022676"/>
    </source>
</evidence>
<organism evidence="8 9">
    <name type="scientific">Trichostrongylus colubriformis</name>
    <name type="common">Black scour worm</name>
    <dbReference type="NCBI Taxonomy" id="6319"/>
    <lineage>
        <taxon>Eukaryota</taxon>
        <taxon>Metazoa</taxon>
        <taxon>Ecdysozoa</taxon>
        <taxon>Nematoda</taxon>
        <taxon>Chromadorea</taxon>
        <taxon>Rhabditida</taxon>
        <taxon>Rhabditina</taxon>
        <taxon>Rhabditomorpha</taxon>
        <taxon>Strongyloidea</taxon>
        <taxon>Trichostrongylidae</taxon>
        <taxon>Trichostrongylus</taxon>
    </lineage>
</organism>
<keyword evidence="3" id="KW-0328">Glycosyltransferase</keyword>
<dbReference type="AlphaFoldDB" id="A0AAN8FSP6"/>
<name>A0AAN8FSP6_TRICO</name>
<evidence type="ECO:0000256" key="7">
    <source>
        <dbReference type="SAM" id="Phobius"/>
    </source>
</evidence>
<reference evidence="8 9" key="1">
    <citation type="submission" date="2019-10" db="EMBL/GenBank/DDBJ databases">
        <title>Assembly and Annotation for the nematode Trichostrongylus colubriformis.</title>
        <authorList>
            <person name="Martin J."/>
        </authorList>
    </citation>
    <scope>NUCLEOTIDE SEQUENCE [LARGE SCALE GENOMIC DNA]</scope>
    <source>
        <strain evidence="8">G859</strain>
        <tissue evidence="8">Whole worm</tissue>
    </source>
</reference>
<dbReference type="PANTHER" id="PTHR48043:SF145">
    <property type="entry name" value="FI06409P-RELATED"/>
    <property type="match status" value="1"/>
</dbReference>
<dbReference type="Pfam" id="PF00201">
    <property type="entry name" value="UDPGT"/>
    <property type="match status" value="1"/>
</dbReference>
<evidence type="ECO:0000256" key="1">
    <source>
        <dbReference type="ARBA" id="ARBA00009995"/>
    </source>
</evidence>
<keyword evidence="4" id="KW-0808">Transferase</keyword>
<feature type="transmembrane region" description="Helical" evidence="7">
    <location>
        <begin position="105"/>
        <end position="133"/>
    </location>
</feature>
<dbReference type="PANTHER" id="PTHR48043">
    <property type="entry name" value="EG:EG0003.4 PROTEIN-RELATED"/>
    <property type="match status" value="1"/>
</dbReference>
<evidence type="ECO:0000313" key="8">
    <source>
        <dbReference type="EMBL" id="KAK5985181.1"/>
    </source>
</evidence>
<protein>
    <recommendedName>
        <fullName evidence="2">glucuronosyltransferase</fullName>
        <ecNumber evidence="2">2.4.1.17</ecNumber>
    </recommendedName>
</protein>
<dbReference type="InterPro" id="IPR050271">
    <property type="entry name" value="UDP-glycosyltransferase"/>
</dbReference>
<dbReference type="Gene3D" id="3.40.50.2000">
    <property type="entry name" value="Glycogen Phosphorylase B"/>
    <property type="match status" value="1"/>
</dbReference>
<dbReference type="SUPFAM" id="SSF53756">
    <property type="entry name" value="UDP-Glycosyltransferase/glycogen phosphorylase"/>
    <property type="match status" value="2"/>
</dbReference>
<accession>A0AAN8FSP6</accession>
<keyword evidence="5" id="KW-0732">Signal</keyword>
<keyword evidence="7" id="KW-0472">Membrane</keyword>